<evidence type="ECO:0000313" key="3">
    <source>
        <dbReference type="Proteomes" id="UP000235672"/>
    </source>
</evidence>
<reference evidence="2 3" key="1">
    <citation type="submission" date="2016-05" db="EMBL/GenBank/DDBJ databases">
        <title>A degradative enzymes factory behind the ericoid mycorrhizal symbiosis.</title>
        <authorList>
            <consortium name="DOE Joint Genome Institute"/>
            <person name="Martino E."/>
            <person name="Morin E."/>
            <person name="Grelet G."/>
            <person name="Kuo A."/>
            <person name="Kohler A."/>
            <person name="Daghino S."/>
            <person name="Barry K."/>
            <person name="Choi C."/>
            <person name="Cichocki N."/>
            <person name="Clum A."/>
            <person name="Copeland A."/>
            <person name="Hainaut M."/>
            <person name="Haridas S."/>
            <person name="Labutti K."/>
            <person name="Lindquist E."/>
            <person name="Lipzen A."/>
            <person name="Khouja H.-R."/>
            <person name="Murat C."/>
            <person name="Ohm R."/>
            <person name="Olson A."/>
            <person name="Spatafora J."/>
            <person name="Veneault-Fourrey C."/>
            <person name="Henrissat B."/>
            <person name="Grigoriev I."/>
            <person name="Martin F."/>
            <person name="Perotto S."/>
        </authorList>
    </citation>
    <scope>NUCLEOTIDE SEQUENCE [LARGE SCALE GENOMIC DNA]</scope>
    <source>
        <strain evidence="2 3">UAMH 7357</strain>
    </source>
</reference>
<organism evidence="2 3">
    <name type="scientific">Hyaloscypha hepaticicola</name>
    <dbReference type="NCBI Taxonomy" id="2082293"/>
    <lineage>
        <taxon>Eukaryota</taxon>
        <taxon>Fungi</taxon>
        <taxon>Dikarya</taxon>
        <taxon>Ascomycota</taxon>
        <taxon>Pezizomycotina</taxon>
        <taxon>Leotiomycetes</taxon>
        <taxon>Helotiales</taxon>
        <taxon>Hyaloscyphaceae</taxon>
        <taxon>Hyaloscypha</taxon>
    </lineage>
</organism>
<keyword evidence="3" id="KW-1185">Reference proteome</keyword>
<dbReference type="OrthoDB" id="3581705at2759"/>
<feature type="signal peptide" evidence="1">
    <location>
        <begin position="1"/>
        <end position="19"/>
    </location>
</feature>
<proteinExistence type="predicted"/>
<accession>A0A2J6Q7F7</accession>
<evidence type="ECO:0000256" key="1">
    <source>
        <dbReference type="SAM" id="SignalP"/>
    </source>
</evidence>
<dbReference type="AlphaFoldDB" id="A0A2J6Q7F7"/>
<sequence>MKLLLKITFLLCLSQCATAHFLWPFGSAGQRSHEELNQAEVQVDERSLVCKLDIVLLAFKALGAQATAFCISYIHLPASTTVDCINYSIHLNNRNIYDNYDNNYVSHIDNNYNNKYHYTINNERNDSNPETKAWRCCHSSATDLISRRSNLKCLFVPFNQQPSNHIHTNRTNTCHHNFRCLWDHHLHINHNIHDLLYLNKHIRICLFTVWRCLLSGFRLLQWILRFILPVVDTSERGLRARARHVFTGQTSSIPDSYQRDKANFQAPQ</sequence>
<keyword evidence="1" id="KW-0732">Signal</keyword>
<feature type="chain" id="PRO_5014453516" evidence="1">
    <location>
        <begin position="20"/>
        <end position="268"/>
    </location>
</feature>
<dbReference type="Proteomes" id="UP000235672">
    <property type="component" value="Unassembled WGS sequence"/>
</dbReference>
<evidence type="ECO:0000313" key="2">
    <source>
        <dbReference type="EMBL" id="PMD22206.1"/>
    </source>
</evidence>
<gene>
    <name evidence="2" type="ORF">NA56DRAFT_702562</name>
</gene>
<dbReference type="EMBL" id="KZ613478">
    <property type="protein sequence ID" value="PMD22206.1"/>
    <property type="molecule type" value="Genomic_DNA"/>
</dbReference>
<protein>
    <submittedName>
        <fullName evidence="2">Uncharacterized protein</fullName>
    </submittedName>
</protein>
<name>A0A2J6Q7F7_9HELO</name>